<evidence type="ECO:0000256" key="2">
    <source>
        <dbReference type="ARBA" id="ARBA00007375"/>
    </source>
</evidence>
<dbReference type="Pfam" id="PF07947">
    <property type="entry name" value="YhhN"/>
    <property type="match status" value="1"/>
</dbReference>
<comment type="subcellular location">
    <subcellularLocation>
        <location evidence="1">Membrane</location>
        <topology evidence="1">Multi-pass membrane protein</topology>
    </subcellularLocation>
</comment>
<feature type="transmembrane region" description="Helical" evidence="6">
    <location>
        <begin position="140"/>
        <end position="157"/>
    </location>
</feature>
<proteinExistence type="inferred from homology"/>
<dbReference type="RefSeq" id="WP_397558362.1">
    <property type="nucleotide sequence ID" value="NZ_JBIQWL010000014.1"/>
</dbReference>
<feature type="transmembrane region" description="Helical" evidence="6">
    <location>
        <begin position="91"/>
        <end position="110"/>
    </location>
</feature>
<evidence type="ECO:0000256" key="1">
    <source>
        <dbReference type="ARBA" id="ARBA00004141"/>
    </source>
</evidence>
<dbReference type="EMBL" id="JBIQWL010000014">
    <property type="protein sequence ID" value="MFH8252935.1"/>
    <property type="molecule type" value="Genomic_DNA"/>
</dbReference>
<feature type="transmembrane region" description="Helical" evidence="6">
    <location>
        <begin position="64"/>
        <end position="85"/>
    </location>
</feature>
<dbReference type="PANTHER" id="PTHR31885">
    <property type="entry name" value="GH04784P"/>
    <property type="match status" value="1"/>
</dbReference>
<keyword evidence="5 6" id="KW-0472">Membrane</keyword>
<sequence>MSHLPRSRWWGFALYAAVALVHISALALGADAVAAPTKLLLMPALVLAVFVAGRGSSWGLPYTLLFLALALSWLGDGAGTFFPFAPEVPMMLLWFGLAHLCYIWLFWRVLSVRRPPAWAAVYALWWIVLLAVLWPSLGALLIPVAVYGLVLGGTAAAASRCHPLIAWGGAFFLASDSVLAFQLFMPDVVPAFTDPVVMTTYCLGQGLIAAGVVVAARLRTTGARTETVSQG</sequence>
<keyword evidence="8" id="KW-1185">Reference proteome</keyword>
<feature type="transmembrane region" description="Helical" evidence="6">
    <location>
        <begin position="164"/>
        <end position="184"/>
    </location>
</feature>
<dbReference type="InterPro" id="IPR012506">
    <property type="entry name" value="TMEM86B-like"/>
</dbReference>
<evidence type="ECO:0000256" key="4">
    <source>
        <dbReference type="ARBA" id="ARBA00022989"/>
    </source>
</evidence>
<evidence type="ECO:0000313" key="7">
    <source>
        <dbReference type="EMBL" id="MFH8252935.1"/>
    </source>
</evidence>
<keyword evidence="4 6" id="KW-1133">Transmembrane helix</keyword>
<evidence type="ECO:0000256" key="6">
    <source>
        <dbReference type="SAM" id="Phobius"/>
    </source>
</evidence>
<keyword evidence="3 6" id="KW-0812">Transmembrane</keyword>
<name>A0ABW7QDG4_9MICO</name>
<gene>
    <name evidence="7" type="ORF">ACH3VR_21390</name>
</gene>
<comment type="similarity">
    <text evidence="2">Belongs to the TMEM86 family.</text>
</comment>
<comment type="caution">
    <text evidence="7">The sequence shown here is derived from an EMBL/GenBank/DDBJ whole genome shotgun (WGS) entry which is preliminary data.</text>
</comment>
<accession>A0ABW7QDG4</accession>
<evidence type="ECO:0000313" key="8">
    <source>
        <dbReference type="Proteomes" id="UP001610861"/>
    </source>
</evidence>
<feature type="transmembrane region" description="Helical" evidence="6">
    <location>
        <begin position="39"/>
        <end position="57"/>
    </location>
</feature>
<reference evidence="7 8" key="1">
    <citation type="submission" date="2024-09" db="EMBL/GenBank/DDBJ databases">
        <authorList>
            <person name="Pan X."/>
        </authorList>
    </citation>
    <scope>NUCLEOTIDE SEQUENCE [LARGE SCALE GENOMIC DNA]</scope>
    <source>
        <strain evidence="7 8">B2969</strain>
    </source>
</reference>
<evidence type="ECO:0000256" key="3">
    <source>
        <dbReference type="ARBA" id="ARBA00022692"/>
    </source>
</evidence>
<dbReference type="Proteomes" id="UP001610861">
    <property type="component" value="Unassembled WGS sequence"/>
</dbReference>
<organism evidence="7 8">
    <name type="scientific">Microbacterium alkaliflavum</name>
    <dbReference type="NCBI Taxonomy" id="3248839"/>
    <lineage>
        <taxon>Bacteria</taxon>
        <taxon>Bacillati</taxon>
        <taxon>Actinomycetota</taxon>
        <taxon>Actinomycetes</taxon>
        <taxon>Micrococcales</taxon>
        <taxon>Microbacteriaceae</taxon>
        <taxon>Microbacterium</taxon>
    </lineage>
</organism>
<evidence type="ECO:0000256" key="5">
    <source>
        <dbReference type="ARBA" id="ARBA00023136"/>
    </source>
</evidence>
<dbReference type="PANTHER" id="PTHR31885:SF6">
    <property type="entry name" value="GH04784P"/>
    <property type="match status" value="1"/>
</dbReference>
<feature type="transmembrane region" description="Helical" evidence="6">
    <location>
        <begin position="117"/>
        <end position="134"/>
    </location>
</feature>
<feature type="transmembrane region" description="Helical" evidence="6">
    <location>
        <begin position="196"/>
        <end position="216"/>
    </location>
</feature>
<protein>
    <submittedName>
        <fullName evidence="7">Lysoplasmalogenase</fullName>
    </submittedName>
</protein>